<accession>A0AAD7GZH2</accession>
<dbReference type="Proteomes" id="UP001221757">
    <property type="component" value="Unassembled WGS sequence"/>
</dbReference>
<proteinExistence type="predicted"/>
<comment type="caution">
    <text evidence="2">The sequence shown here is derived from an EMBL/GenBank/DDBJ whole genome shotgun (WGS) entry which is preliminary data.</text>
</comment>
<feature type="region of interest" description="Disordered" evidence="1">
    <location>
        <begin position="703"/>
        <end position="738"/>
    </location>
</feature>
<gene>
    <name evidence="2" type="ORF">B0H17DRAFT_1124617</name>
</gene>
<organism evidence="2 3">
    <name type="scientific">Mycena rosella</name>
    <name type="common">Pink bonnet</name>
    <name type="synonym">Agaricus rosellus</name>
    <dbReference type="NCBI Taxonomy" id="1033263"/>
    <lineage>
        <taxon>Eukaryota</taxon>
        <taxon>Fungi</taxon>
        <taxon>Dikarya</taxon>
        <taxon>Basidiomycota</taxon>
        <taxon>Agaricomycotina</taxon>
        <taxon>Agaricomycetes</taxon>
        <taxon>Agaricomycetidae</taxon>
        <taxon>Agaricales</taxon>
        <taxon>Marasmiineae</taxon>
        <taxon>Mycenaceae</taxon>
        <taxon>Mycena</taxon>
    </lineage>
</organism>
<protein>
    <submittedName>
        <fullName evidence="2">Uncharacterized protein</fullName>
    </submittedName>
</protein>
<reference evidence="2" key="1">
    <citation type="submission" date="2023-03" db="EMBL/GenBank/DDBJ databases">
        <title>Massive genome expansion in bonnet fungi (Mycena s.s.) driven by repeated elements and novel gene families across ecological guilds.</title>
        <authorList>
            <consortium name="Lawrence Berkeley National Laboratory"/>
            <person name="Harder C.B."/>
            <person name="Miyauchi S."/>
            <person name="Viragh M."/>
            <person name="Kuo A."/>
            <person name="Thoen E."/>
            <person name="Andreopoulos B."/>
            <person name="Lu D."/>
            <person name="Skrede I."/>
            <person name="Drula E."/>
            <person name="Henrissat B."/>
            <person name="Morin E."/>
            <person name="Kohler A."/>
            <person name="Barry K."/>
            <person name="LaButti K."/>
            <person name="Morin E."/>
            <person name="Salamov A."/>
            <person name="Lipzen A."/>
            <person name="Mereny Z."/>
            <person name="Hegedus B."/>
            <person name="Baldrian P."/>
            <person name="Stursova M."/>
            <person name="Weitz H."/>
            <person name="Taylor A."/>
            <person name="Grigoriev I.V."/>
            <person name="Nagy L.G."/>
            <person name="Martin F."/>
            <person name="Kauserud H."/>
        </authorList>
    </citation>
    <scope>NUCLEOTIDE SEQUENCE</scope>
    <source>
        <strain evidence="2">CBHHK067</strain>
    </source>
</reference>
<keyword evidence="3" id="KW-1185">Reference proteome</keyword>
<feature type="region of interest" description="Disordered" evidence="1">
    <location>
        <begin position="1"/>
        <end position="24"/>
    </location>
</feature>
<feature type="region of interest" description="Disordered" evidence="1">
    <location>
        <begin position="664"/>
        <end position="691"/>
    </location>
</feature>
<sequence>MDSGPESHAPWSGDTYSRPVGDIPDPIPLTESAAALEKLQRTQKSRLRRGLVGAEGNVAADEAEDMLHQLDTWLANLRTINDPVERRRHQVLWGACLLHLGKNNPIPEDCHWDVDVVKAWAPRYIPWLFRHTDALPGRKSLKAGTIARWNRSLIENIALFTRDPEDSNRRAGTMLLTRGGLFKKLRRVVHNLIQDEKLDRNLNPKLFYGRAEVQLFMQEILAAPASHCRTGVQIIVRTLFSFFLALRPSSLAPRTAALAALDRFMTLGHIRMFRLPGVFALRSNLHIDQLKGALDTVQSMELLFTLDSVQLTSNILFDLNVWLLFYLFLRGTLEIKSWDALLSTAPNQEAEILIKPSMKHLPLANGNRFVQMKDGEYTNKVITAHSVSTTFAYWARKAGLPGGGAGTLRRDTGNTFSLQMGAQLAQDLLNHMIKGCFHRHYSCNVGNFDLTGLRLAEVAGGLEAFPGQALKETLGKHVYLNCAVEAMVRKARKAQENGMLATKRTAHPDLTPAEAQQARDAADVCLLSYALAQLIHFSYPFFFLTKPRAGPAVVTAVEKYNEVVNRLFSHLTYHPTAPFVPSNSRRRTLETRFVHDRALGTKLLAAAEDPDDPIAFKITPTPVQTQTFAAMAVAIRSAGTDVVHAQSRTRKYFKDRLQRQYTRNLAASSATGTVEERASAEATVRDPGQLKDGAWEFNSAHIDKSRKDTSQADQKADAQQADAAVRDPSQLNKDPLDFTSADSDRAFVTELDVVFERSMSQETLENLYCKHSGRRHEHKDQVHYFGILLKTKAMWIDQRRWLKGLAGRNGQLLK</sequence>
<feature type="compositionally biased region" description="Basic and acidic residues" evidence="1">
    <location>
        <begin position="703"/>
        <end position="716"/>
    </location>
</feature>
<evidence type="ECO:0000313" key="2">
    <source>
        <dbReference type="EMBL" id="KAJ7708819.1"/>
    </source>
</evidence>
<evidence type="ECO:0000313" key="3">
    <source>
        <dbReference type="Proteomes" id="UP001221757"/>
    </source>
</evidence>
<evidence type="ECO:0000256" key="1">
    <source>
        <dbReference type="SAM" id="MobiDB-lite"/>
    </source>
</evidence>
<name>A0AAD7GZH2_MYCRO</name>
<dbReference type="AlphaFoldDB" id="A0AAD7GZH2"/>
<dbReference type="EMBL" id="JARKIE010000003">
    <property type="protein sequence ID" value="KAJ7708819.1"/>
    <property type="molecule type" value="Genomic_DNA"/>
</dbReference>